<name>A0A364NMX7_9GAMM</name>
<dbReference type="RefSeq" id="WP_112158889.1">
    <property type="nucleotide sequence ID" value="NZ_QKRX01000005.1"/>
</dbReference>
<accession>A0A364NMX7</accession>
<dbReference type="InterPro" id="IPR001173">
    <property type="entry name" value="Glyco_trans_2-like"/>
</dbReference>
<sequence length="320" mass="36667">MSILIAICIITYRRPEGLLKLLKSLDGLYFNMKKSPSIVLIVVDNDPHQSAQEVVSQWQPETNFNVTYHLEMEPGIPFARNRAIKEALALNVDKIAFLDDDEFVDPNWLQAMLDMQNNSNASIIWGPVFPVYEIERVPLWIIHGEFYNRQRYEDGQVLHNAASNNVLIESRVFEDQSLRFNESMRHTGGTDHLFFKQAASKGHTIVWSAKAKVWEDVPASRLTESWLCNRFLRLGNTHTITERALDPSLSKATKLALQGMIRLIPSAMALPFTPFLPKVGAMKIKRTYYRGLGMLKALINKPYQEYKPTEILTENYSNKP</sequence>
<protein>
    <recommendedName>
        <fullName evidence="1">Glycosyltransferase 2-like domain-containing protein</fullName>
    </recommendedName>
</protein>
<proteinExistence type="predicted"/>
<evidence type="ECO:0000313" key="3">
    <source>
        <dbReference type="Proteomes" id="UP000250744"/>
    </source>
</evidence>
<reference evidence="2 3" key="1">
    <citation type="submission" date="2018-06" db="EMBL/GenBank/DDBJ databases">
        <title>Nitrincola tibetense sp. nov., isolated from Lake XuguoCo on Tibetan Plateau.</title>
        <authorList>
            <person name="Xing P."/>
        </authorList>
    </citation>
    <scope>NUCLEOTIDE SEQUENCE [LARGE SCALE GENOMIC DNA]</scope>
    <source>
        <strain evidence="3">xg18</strain>
    </source>
</reference>
<dbReference type="Pfam" id="PF00535">
    <property type="entry name" value="Glycos_transf_2"/>
    <property type="match status" value="1"/>
</dbReference>
<dbReference type="AlphaFoldDB" id="A0A364NMX7"/>
<evidence type="ECO:0000259" key="1">
    <source>
        <dbReference type="Pfam" id="PF00535"/>
    </source>
</evidence>
<dbReference type="InterPro" id="IPR029044">
    <property type="entry name" value="Nucleotide-diphossugar_trans"/>
</dbReference>
<gene>
    <name evidence="2" type="ORF">DN062_08410</name>
</gene>
<dbReference type="OrthoDB" id="6116224at2"/>
<dbReference type="PANTHER" id="PTHR22916:SF3">
    <property type="entry name" value="UDP-GLCNAC:BETAGAL BETA-1,3-N-ACETYLGLUCOSAMINYLTRANSFERASE-LIKE PROTEIN 1"/>
    <property type="match status" value="1"/>
</dbReference>
<evidence type="ECO:0000313" key="2">
    <source>
        <dbReference type="EMBL" id="RAU18247.1"/>
    </source>
</evidence>
<dbReference type="EMBL" id="QKRX01000005">
    <property type="protein sequence ID" value="RAU18247.1"/>
    <property type="molecule type" value="Genomic_DNA"/>
</dbReference>
<organism evidence="2 3">
    <name type="scientific">Nitrincola tibetensis</name>
    <dbReference type="NCBI Taxonomy" id="2219697"/>
    <lineage>
        <taxon>Bacteria</taxon>
        <taxon>Pseudomonadati</taxon>
        <taxon>Pseudomonadota</taxon>
        <taxon>Gammaproteobacteria</taxon>
        <taxon>Oceanospirillales</taxon>
        <taxon>Oceanospirillaceae</taxon>
        <taxon>Nitrincola</taxon>
    </lineage>
</organism>
<dbReference type="PANTHER" id="PTHR22916">
    <property type="entry name" value="GLYCOSYLTRANSFERASE"/>
    <property type="match status" value="1"/>
</dbReference>
<dbReference type="Proteomes" id="UP000250744">
    <property type="component" value="Unassembled WGS sequence"/>
</dbReference>
<dbReference type="CDD" id="cd00761">
    <property type="entry name" value="Glyco_tranf_GTA_type"/>
    <property type="match status" value="1"/>
</dbReference>
<dbReference type="Gene3D" id="3.90.550.10">
    <property type="entry name" value="Spore Coat Polysaccharide Biosynthesis Protein SpsA, Chain A"/>
    <property type="match status" value="1"/>
</dbReference>
<keyword evidence="3" id="KW-1185">Reference proteome</keyword>
<feature type="domain" description="Glycosyltransferase 2-like" evidence="1">
    <location>
        <begin position="7"/>
        <end position="161"/>
    </location>
</feature>
<dbReference type="SUPFAM" id="SSF53448">
    <property type="entry name" value="Nucleotide-diphospho-sugar transferases"/>
    <property type="match status" value="1"/>
</dbReference>
<dbReference type="GO" id="GO:0016758">
    <property type="term" value="F:hexosyltransferase activity"/>
    <property type="evidence" value="ECO:0007669"/>
    <property type="project" value="UniProtKB-ARBA"/>
</dbReference>
<comment type="caution">
    <text evidence="2">The sequence shown here is derived from an EMBL/GenBank/DDBJ whole genome shotgun (WGS) entry which is preliminary data.</text>
</comment>